<protein>
    <submittedName>
        <fullName evidence="3">Uncharacterized protein MANES_10G066400</fullName>
    </submittedName>
</protein>
<dbReference type="PANTHER" id="PTHR23024">
    <property type="entry name" value="ARYLACETAMIDE DEACETYLASE"/>
    <property type="match status" value="1"/>
</dbReference>
<feature type="domain" description="Alpha/beta hydrolase fold-3" evidence="2">
    <location>
        <begin position="76"/>
        <end position="293"/>
    </location>
</feature>
<dbReference type="Pfam" id="PF07859">
    <property type="entry name" value="Abhydrolase_3"/>
    <property type="match status" value="1"/>
</dbReference>
<dbReference type="Gene3D" id="3.40.50.1820">
    <property type="entry name" value="alpha/beta hydrolase"/>
    <property type="match status" value="1"/>
</dbReference>
<organism evidence="3">
    <name type="scientific">Rhizophora mucronata</name>
    <name type="common">Asiatic mangrove</name>
    <dbReference type="NCBI Taxonomy" id="61149"/>
    <lineage>
        <taxon>Eukaryota</taxon>
        <taxon>Viridiplantae</taxon>
        <taxon>Streptophyta</taxon>
        <taxon>Embryophyta</taxon>
        <taxon>Tracheophyta</taxon>
        <taxon>Spermatophyta</taxon>
        <taxon>Magnoliopsida</taxon>
        <taxon>eudicotyledons</taxon>
        <taxon>Gunneridae</taxon>
        <taxon>Pentapetalae</taxon>
        <taxon>rosids</taxon>
        <taxon>fabids</taxon>
        <taxon>Malpighiales</taxon>
        <taxon>Rhizophoraceae</taxon>
        <taxon>Rhizophora</taxon>
    </lineage>
</organism>
<dbReference type="EMBL" id="GGEC01002204">
    <property type="protein sequence ID" value="MBW82687.1"/>
    <property type="molecule type" value="Transcribed_RNA"/>
</dbReference>
<evidence type="ECO:0000256" key="1">
    <source>
        <dbReference type="ARBA" id="ARBA00010515"/>
    </source>
</evidence>
<name>A0A2P2IN98_RHIMU</name>
<dbReference type="AlphaFoldDB" id="A0A2P2IN98"/>
<evidence type="ECO:0000259" key="2">
    <source>
        <dbReference type="Pfam" id="PF07859"/>
    </source>
</evidence>
<proteinExistence type="inferred from homology"/>
<dbReference type="GO" id="GO:0016787">
    <property type="term" value="F:hydrolase activity"/>
    <property type="evidence" value="ECO:0007669"/>
    <property type="project" value="InterPro"/>
</dbReference>
<evidence type="ECO:0000313" key="3">
    <source>
        <dbReference type="EMBL" id="MBW82687.1"/>
    </source>
</evidence>
<comment type="similarity">
    <text evidence="1">Belongs to the 'GDXG' lipolytic enzyme family.</text>
</comment>
<dbReference type="SUPFAM" id="SSF53474">
    <property type="entry name" value="alpha/beta-Hydrolases"/>
    <property type="match status" value="1"/>
</dbReference>
<reference evidence="3" key="1">
    <citation type="submission" date="2018-02" db="EMBL/GenBank/DDBJ databases">
        <title>Rhizophora mucronata_Transcriptome.</title>
        <authorList>
            <person name="Meera S.P."/>
            <person name="Sreeshan A."/>
            <person name="Augustine A."/>
        </authorList>
    </citation>
    <scope>NUCLEOTIDE SEQUENCE</scope>
    <source>
        <tissue evidence="3">Leaf</tissue>
    </source>
</reference>
<dbReference type="PANTHER" id="PTHR23024:SF467">
    <property type="entry name" value="CARBOXYLESTERASE 12-RELATED"/>
    <property type="match status" value="1"/>
</dbReference>
<sequence>MDATESEVVQDFFPFVRVYKNGQIERFLGTEIVSPSLDDPKTGVQSKDVVYSTEANLSSRLYLPKDTSTNQKLPLLVYFHGGGFVVETAFSPLYQNYLNSLVAEARVMAVSVDYRRAPEHELPVAHDDCWTALKWVASHFDRNGPEEWLNSHADFGRVFCAGDSAGANIAHNMAMRCGQEKIPGIDLKGIVLIHPYFWGKDPVGDEESEGRDKHERFWRFVCPATSGCDDPLINPVADPNFASLGCPKVLVIVAGKDFLKHRGRYYYENLKKCGWSGEVEIMEAEGEGHVFHMFNPAGQNSVAMLQKISALLNN</sequence>
<dbReference type="InterPro" id="IPR029058">
    <property type="entry name" value="AB_hydrolase_fold"/>
</dbReference>
<dbReference type="InterPro" id="IPR013094">
    <property type="entry name" value="AB_hydrolase_3"/>
</dbReference>
<dbReference type="InterPro" id="IPR050466">
    <property type="entry name" value="Carboxylest/Gibb_receptor"/>
</dbReference>
<accession>A0A2P2IN98</accession>